<keyword evidence="1" id="KW-0472">Membrane</keyword>
<evidence type="ECO:0000256" key="1">
    <source>
        <dbReference type="SAM" id="Phobius"/>
    </source>
</evidence>
<accession>A0A517P2Q0</accession>
<gene>
    <name evidence="2" type="ORF">K239x_56710</name>
</gene>
<keyword evidence="3" id="KW-1185">Reference proteome</keyword>
<proteinExistence type="predicted"/>
<dbReference type="AlphaFoldDB" id="A0A517P2Q0"/>
<reference evidence="2 3" key="1">
    <citation type="submission" date="2019-02" db="EMBL/GenBank/DDBJ databases">
        <title>Deep-cultivation of Planctomycetes and their phenomic and genomic characterization uncovers novel biology.</title>
        <authorList>
            <person name="Wiegand S."/>
            <person name="Jogler M."/>
            <person name="Boedeker C."/>
            <person name="Pinto D."/>
            <person name="Vollmers J."/>
            <person name="Rivas-Marin E."/>
            <person name="Kohn T."/>
            <person name="Peeters S.H."/>
            <person name="Heuer A."/>
            <person name="Rast P."/>
            <person name="Oberbeckmann S."/>
            <person name="Bunk B."/>
            <person name="Jeske O."/>
            <person name="Meyerdierks A."/>
            <person name="Storesund J.E."/>
            <person name="Kallscheuer N."/>
            <person name="Luecker S."/>
            <person name="Lage O.M."/>
            <person name="Pohl T."/>
            <person name="Merkel B.J."/>
            <person name="Hornburger P."/>
            <person name="Mueller R.-W."/>
            <person name="Bruemmer F."/>
            <person name="Labrenz M."/>
            <person name="Spormann A.M."/>
            <person name="Op den Camp H."/>
            <person name="Overmann J."/>
            <person name="Amann R."/>
            <person name="Jetten M.S.M."/>
            <person name="Mascher T."/>
            <person name="Medema M.H."/>
            <person name="Devos D.P."/>
            <person name="Kaster A.-K."/>
            <person name="Ovreas L."/>
            <person name="Rohde M."/>
            <person name="Galperin M.Y."/>
            <person name="Jogler C."/>
        </authorList>
    </citation>
    <scope>NUCLEOTIDE SEQUENCE [LARGE SCALE GENOMIC DNA]</scope>
    <source>
        <strain evidence="2 3">K23_9</strain>
    </source>
</reference>
<evidence type="ECO:0000313" key="2">
    <source>
        <dbReference type="EMBL" id="QDT13651.1"/>
    </source>
</evidence>
<organism evidence="2 3">
    <name type="scientific">Stieleria marina</name>
    <dbReference type="NCBI Taxonomy" id="1930275"/>
    <lineage>
        <taxon>Bacteria</taxon>
        <taxon>Pseudomonadati</taxon>
        <taxon>Planctomycetota</taxon>
        <taxon>Planctomycetia</taxon>
        <taxon>Pirellulales</taxon>
        <taxon>Pirellulaceae</taxon>
        <taxon>Stieleria</taxon>
    </lineage>
</organism>
<feature type="transmembrane region" description="Helical" evidence="1">
    <location>
        <begin position="12"/>
        <end position="35"/>
    </location>
</feature>
<dbReference type="RefSeq" id="WP_145421393.1">
    <property type="nucleotide sequence ID" value="NZ_CP036526.1"/>
</dbReference>
<feature type="transmembrane region" description="Helical" evidence="1">
    <location>
        <begin position="67"/>
        <end position="93"/>
    </location>
</feature>
<evidence type="ECO:0000313" key="3">
    <source>
        <dbReference type="Proteomes" id="UP000319817"/>
    </source>
</evidence>
<sequence length="97" mass="10742">MNQASPRRAPFQISIGFMLLLMVVFAIMSAGLFYASQVPMIQEDISVMLRGKSAGAGEDVGRTAHKVFIMFTFVSPLLLAGVLSTGMSILRWFERRK</sequence>
<dbReference type="Proteomes" id="UP000319817">
    <property type="component" value="Chromosome"/>
</dbReference>
<name>A0A517P2Q0_9BACT</name>
<keyword evidence="1" id="KW-0812">Transmembrane</keyword>
<protein>
    <submittedName>
        <fullName evidence="2">Uncharacterized protein</fullName>
    </submittedName>
</protein>
<keyword evidence="1" id="KW-1133">Transmembrane helix</keyword>
<dbReference type="EMBL" id="CP036526">
    <property type="protein sequence ID" value="QDT13651.1"/>
    <property type="molecule type" value="Genomic_DNA"/>
</dbReference>
<dbReference type="OrthoDB" id="292251at2"/>